<evidence type="ECO:0000313" key="8">
    <source>
        <dbReference type="Proteomes" id="UP000013526"/>
    </source>
</evidence>
<dbReference type="InterPro" id="IPR046799">
    <property type="entry name" value="ROXA-like_wH"/>
</dbReference>
<dbReference type="OrthoDB" id="9764016at2"/>
<accession>R1F3Q7</accession>
<proteinExistence type="predicted"/>
<dbReference type="RefSeq" id="WP_005904498.1">
    <property type="nucleotide sequence ID" value="NZ_AQGQ01000105.1"/>
</dbReference>
<name>R1F3Q7_9GAMM</name>
<dbReference type="SMART" id="SM00558">
    <property type="entry name" value="JmjC"/>
    <property type="match status" value="1"/>
</dbReference>
<dbReference type="PROSITE" id="PS51184">
    <property type="entry name" value="JMJC"/>
    <property type="match status" value="1"/>
</dbReference>
<evidence type="ECO:0000256" key="4">
    <source>
        <dbReference type="ARBA" id="ARBA00023002"/>
    </source>
</evidence>
<evidence type="ECO:0000256" key="1">
    <source>
        <dbReference type="ARBA" id="ARBA00001954"/>
    </source>
</evidence>
<dbReference type="Proteomes" id="UP000013526">
    <property type="component" value="Unassembled WGS sequence"/>
</dbReference>
<keyword evidence="3" id="KW-0223">Dioxygenase</keyword>
<comment type="cofactor">
    <cofactor evidence="1">
        <name>Fe(2+)</name>
        <dbReference type="ChEBI" id="CHEBI:29033"/>
    </cofactor>
</comment>
<evidence type="ECO:0000256" key="5">
    <source>
        <dbReference type="ARBA" id="ARBA00023004"/>
    </source>
</evidence>
<evidence type="ECO:0000259" key="6">
    <source>
        <dbReference type="PROSITE" id="PS51184"/>
    </source>
</evidence>
<keyword evidence="2" id="KW-0479">Metal-binding</keyword>
<dbReference type="PANTHER" id="PTHR13096">
    <property type="entry name" value="MINA53 MYC INDUCED NUCLEAR ANTIGEN"/>
    <property type="match status" value="1"/>
</dbReference>
<keyword evidence="4" id="KW-0560">Oxidoreductase</keyword>
<dbReference type="InterPro" id="IPR039994">
    <property type="entry name" value="NO66-like"/>
</dbReference>
<dbReference type="GO" id="GO:0046872">
    <property type="term" value="F:metal ion binding"/>
    <property type="evidence" value="ECO:0007669"/>
    <property type="project" value="UniProtKB-KW"/>
</dbReference>
<reference evidence="7 8" key="1">
    <citation type="journal article" date="2013" name="Genome Announc.">
        <title>Draft Genome Sequence of Aeromonas molluscorum Strain 848TT, Isolated from Bivalve Molluscs.</title>
        <authorList>
            <person name="Spataro N."/>
            <person name="Farfan M."/>
            <person name="Albarral V."/>
            <person name="Sanglas A."/>
            <person name="Loren J.G."/>
            <person name="Fuste M.C."/>
            <person name="Bosch E."/>
        </authorList>
    </citation>
    <scope>NUCLEOTIDE SEQUENCE [LARGE SCALE GENOMIC DNA]</scope>
    <source>
        <strain evidence="7 8">848</strain>
    </source>
</reference>
<dbReference type="AlphaFoldDB" id="R1F3Q7"/>
<dbReference type="PANTHER" id="PTHR13096:SF8">
    <property type="entry name" value="RIBOSOMAL OXYGENASE 1"/>
    <property type="match status" value="1"/>
</dbReference>
<evidence type="ECO:0000313" key="7">
    <source>
        <dbReference type="EMBL" id="EOD54467.1"/>
    </source>
</evidence>
<dbReference type="Pfam" id="PF08007">
    <property type="entry name" value="JmjC_2"/>
    <property type="match status" value="1"/>
</dbReference>
<dbReference type="Gene3D" id="3.40.366.30">
    <property type="entry name" value="50S ribosomal protein L16 arginine hydroxylase, Chain A, Domain 2"/>
    <property type="match status" value="1"/>
</dbReference>
<dbReference type="SUPFAM" id="SSF51197">
    <property type="entry name" value="Clavaminate synthase-like"/>
    <property type="match status" value="1"/>
</dbReference>
<dbReference type="GO" id="GO:0016706">
    <property type="term" value="F:2-oxoglutarate-dependent dioxygenase activity"/>
    <property type="evidence" value="ECO:0007669"/>
    <property type="project" value="TreeGrafter"/>
</dbReference>
<dbReference type="InterPro" id="IPR003347">
    <property type="entry name" value="JmjC_dom"/>
</dbReference>
<gene>
    <name evidence="7" type="ORF">G113_14205</name>
</gene>
<sequence length="380" mass="43487">MYELNLDIAHFLEHHWQKRPLLIKGGFKQFQDPITPDELAGLAMEKEIESRLVTCKDDQWTAEHGPFEDYDQLGERDWTLLIQACNHWAPEVHELAVPFQFIPGWRFDDVMVSFSTPGGGVGPHIDQYDVFITQGLGKRHWRVGDAQQITEYAAHRALRHCGPFEAIIDVEMEPGDILYIPPGFPHEGYAIEPSMNFSVGFRAPDARDLLTSFADHLIDNEIRTERYADPDLKPCRHHGEIQQHELHRLRELMQQALDDETLFKEWFGATISEAKHDLDVMPLPQDDAPDYSSDEVADLLTQGQPAVRVPGLRCVWFSDDSQTCYIDGEAWTLGEPDGAALKLLCDRDLVTQSDMVDLADQAGFLHLFTRLVNRGYWFFD</sequence>
<feature type="domain" description="JmjC" evidence="6">
    <location>
        <begin position="91"/>
        <end position="218"/>
    </location>
</feature>
<comment type="caution">
    <text evidence="7">The sequence shown here is derived from an EMBL/GenBank/DDBJ whole genome shotgun (WGS) entry which is preliminary data.</text>
</comment>
<organism evidence="7 8">
    <name type="scientific">Aeromonas molluscorum 848</name>
    <dbReference type="NCBI Taxonomy" id="1268236"/>
    <lineage>
        <taxon>Bacteria</taxon>
        <taxon>Pseudomonadati</taxon>
        <taxon>Pseudomonadota</taxon>
        <taxon>Gammaproteobacteria</taxon>
        <taxon>Aeromonadales</taxon>
        <taxon>Aeromonadaceae</taxon>
        <taxon>Aeromonas</taxon>
    </lineage>
</organism>
<dbReference type="Gene3D" id="2.60.120.650">
    <property type="entry name" value="Cupin"/>
    <property type="match status" value="1"/>
</dbReference>
<dbReference type="Pfam" id="PF20514">
    <property type="entry name" value="WHD_ROXA"/>
    <property type="match status" value="1"/>
</dbReference>
<dbReference type="PATRIC" id="fig|1268236.3.peg.2791"/>
<keyword evidence="5" id="KW-0408">Iron</keyword>
<evidence type="ECO:0000256" key="2">
    <source>
        <dbReference type="ARBA" id="ARBA00022723"/>
    </source>
</evidence>
<evidence type="ECO:0000256" key="3">
    <source>
        <dbReference type="ARBA" id="ARBA00022964"/>
    </source>
</evidence>
<keyword evidence="8" id="KW-1185">Reference proteome</keyword>
<dbReference type="EMBL" id="AQGQ01000105">
    <property type="protein sequence ID" value="EOD54467.1"/>
    <property type="molecule type" value="Genomic_DNA"/>
</dbReference>
<protein>
    <submittedName>
        <fullName evidence="7">Cupin superfamily protein</fullName>
    </submittedName>
</protein>